<keyword evidence="2" id="KW-1185">Reference proteome</keyword>
<name>A0A7T8KLN1_CALRO</name>
<dbReference type="PANTHER" id="PTHR13017">
    <property type="entry name" value="5-FORMYLTETRAHYDROFOLATE CYCLO-LIGASE-RELATED"/>
    <property type="match status" value="1"/>
</dbReference>
<evidence type="ECO:0000313" key="2">
    <source>
        <dbReference type="Proteomes" id="UP000595437"/>
    </source>
</evidence>
<gene>
    <name evidence="1" type="ORF">FKW44_003380</name>
</gene>
<proteinExistence type="predicted"/>
<dbReference type="PANTHER" id="PTHR13017:SF0">
    <property type="entry name" value="METHENYLTETRAHYDROFOLATE SYNTHASE DOMAIN-CONTAINING PROTEIN"/>
    <property type="match status" value="1"/>
</dbReference>
<dbReference type="Pfam" id="PF01812">
    <property type="entry name" value="5-FTHF_cyc-lig"/>
    <property type="match status" value="1"/>
</dbReference>
<evidence type="ECO:0000313" key="1">
    <source>
        <dbReference type="EMBL" id="QQP58151.1"/>
    </source>
</evidence>
<dbReference type="AlphaFoldDB" id="A0A7T8KLN1"/>
<dbReference type="GO" id="GO:0005737">
    <property type="term" value="C:cytoplasm"/>
    <property type="evidence" value="ECO:0007669"/>
    <property type="project" value="TreeGrafter"/>
</dbReference>
<dbReference type="InterPro" id="IPR002698">
    <property type="entry name" value="FTHF_cligase"/>
</dbReference>
<dbReference type="OrthoDB" id="433414at2759"/>
<organism evidence="1 2">
    <name type="scientific">Caligus rogercresseyi</name>
    <name type="common">Sea louse</name>
    <dbReference type="NCBI Taxonomy" id="217165"/>
    <lineage>
        <taxon>Eukaryota</taxon>
        <taxon>Metazoa</taxon>
        <taxon>Ecdysozoa</taxon>
        <taxon>Arthropoda</taxon>
        <taxon>Crustacea</taxon>
        <taxon>Multicrustacea</taxon>
        <taxon>Hexanauplia</taxon>
        <taxon>Copepoda</taxon>
        <taxon>Siphonostomatoida</taxon>
        <taxon>Caligidae</taxon>
        <taxon>Caligus</taxon>
    </lineage>
</organism>
<dbReference type="Gene3D" id="3.40.50.10420">
    <property type="entry name" value="NagB/RpiA/CoA transferase-like"/>
    <property type="match status" value="1"/>
</dbReference>
<feature type="non-terminal residue" evidence="1">
    <location>
        <position position="114"/>
    </location>
</feature>
<dbReference type="InterPro" id="IPR037171">
    <property type="entry name" value="NagB/RpiA_transferase-like"/>
</dbReference>
<sequence length="114" mass="12596">MFLRELVLKSKDILYTNIKDLTTKDFMYCIQSKDLANPTEIGIASTKKGTIRFGKPMRVGLKTPLKKIDMLVLGSVAVARNGVRVGVGKGVEDLQWGMLYDSGVVDDDTLIVTM</sequence>
<dbReference type="EMBL" id="CP045891">
    <property type="protein sequence ID" value="QQP58151.1"/>
    <property type="molecule type" value="Genomic_DNA"/>
</dbReference>
<reference evidence="2" key="1">
    <citation type="submission" date="2021-01" db="EMBL/GenBank/DDBJ databases">
        <title>Caligus Genome Assembly.</title>
        <authorList>
            <person name="Gallardo-Escarate C."/>
        </authorList>
    </citation>
    <scope>NUCLEOTIDE SEQUENCE [LARGE SCALE GENOMIC DNA]</scope>
</reference>
<dbReference type="SUPFAM" id="SSF100950">
    <property type="entry name" value="NagB/RpiA/CoA transferase-like"/>
    <property type="match status" value="1"/>
</dbReference>
<protein>
    <submittedName>
        <fullName evidence="1">Methenyltetrahydrofolate synthetase domain-containing protein</fullName>
    </submittedName>
</protein>
<accession>A0A7T8KLN1</accession>
<dbReference type="InterPro" id="IPR024185">
    <property type="entry name" value="FTHF_cligase-like_sf"/>
</dbReference>
<dbReference type="Proteomes" id="UP000595437">
    <property type="component" value="Chromosome 2"/>
</dbReference>